<feature type="region of interest" description="Disordered" evidence="1">
    <location>
        <begin position="28"/>
        <end position="99"/>
    </location>
</feature>
<feature type="compositionally biased region" description="Basic and acidic residues" evidence="1">
    <location>
        <begin position="67"/>
        <end position="99"/>
    </location>
</feature>
<dbReference type="Pfam" id="PF13511">
    <property type="entry name" value="DUF4124"/>
    <property type="match status" value="1"/>
</dbReference>
<dbReference type="AlphaFoldDB" id="A0A6M4H5P3"/>
<feature type="signal peptide" evidence="2">
    <location>
        <begin position="1"/>
        <end position="19"/>
    </location>
</feature>
<gene>
    <name evidence="4" type="ORF">DSM104440_01296</name>
</gene>
<accession>A0A6M4H5P3</accession>
<keyword evidence="2" id="KW-0732">Signal</keyword>
<feature type="domain" description="DUF4124" evidence="3">
    <location>
        <begin position="13"/>
        <end position="62"/>
    </location>
</feature>
<proteinExistence type="predicted"/>
<evidence type="ECO:0000313" key="4">
    <source>
        <dbReference type="EMBL" id="QJR14495.1"/>
    </source>
</evidence>
<dbReference type="RefSeq" id="WP_171161240.1">
    <property type="nucleotide sequence ID" value="NZ_CP053073.1"/>
</dbReference>
<feature type="region of interest" description="Disordered" evidence="1">
    <location>
        <begin position="115"/>
        <end position="153"/>
    </location>
</feature>
<organism evidence="4 5">
    <name type="scientific">Usitatibacter palustris</name>
    <dbReference type="NCBI Taxonomy" id="2732487"/>
    <lineage>
        <taxon>Bacteria</taxon>
        <taxon>Pseudomonadati</taxon>
        <taxon>Pseudomonadota</taxon>
        <taxon>Betaproteobacteria</taxon>
        <taxon>Nitrosomonadales</taxon>
        <taxon>Usitatibacteraceae</taxon>
        <taxon>Usitatibacter</taxon>
    </lineage>
</organism>
<dbReference type="EMBL" id="CP053073">
    <property type="protein sequence ID" value="QJR14495.1"/>
    <property type="molecule type" value="Genomic_DNA"/>
</dbReference>
<evidence type="ECO:0000313" key="5">
    <source>
        <dbReference type="Proteomes" id="UP000503096"/>
    </source>
</evidence>
<dbReference type="InParanoid" id="A0A6M4H5P3"/>
<dbReference type="KEGG" id="upl:DSM104440_01296"/>
<evidence type="ECO:0000259" key="3">
    <source>
        <dbReference type="Pfam" id="PF13511"/>
    </source>
</evidence>
<keyword evidence="5" id="KW-1185">Reference proteome</keyword>
<dbReference type="InterPro" id="IPR025392">
    <property type="entry name" value="DUF4124"/>
</dbReference>
<evidence type="ECO:0000256" key="2">
    <source>
        <dbReference type="SAM" id="SignalP"/>
    </source>
</evidence>
<evidence type="ECO:0000256" key="1">
    <source>
        <dbReference type="SAM" id="MobiDB-lite"/>
    </source>
</evidence>
<protein>
    <recommendedName>
        <fullName evidence="3">DUF4124 domain-containing protein</fullName>
    </recommendedName>
</protein>
<feature type="chain" id="PRO_5026720659" description="DUF4124 domain-containing protein" evidence="2">
    <location>
        <begin position="20"/>
        <end position="153"/>
    </location>
</feature>
<feature type="compositionally biased region" description="Low complexity" evidence="1">
    <location>
        <begin position="49"/>
        <end position="66"/>
    </location>
</feature>
<reference evidence="4 5" key="1">
    <citation type="submission" date="2020-04" db="EMBL/GenBank/DDBJ databases">
        <title>Usitatibacter rugosus gen. nov., sp. nov. and Usitatibacter palustris sp. nov., novel members of Usitatibacteraceae fam. nov. within the order Nitrosomonadales isolated from soil.</title>
        <authorList>
            <person name="Huber K.J."/>
            <person name="Neumann-Schaal M."/>
            <person name="Geppert A."/>
            <person name="Luckner M."/>
            <person name="Wanner G."/>
            <person name="Overmann J."/>
        </authorList>
    </citation>
    <scope>NUCLEOTIDE SEQUENCE [LARGE SCALE GENOMIC DNA]</scope>
    <source>
        <strain evidence="4 5">Swamp67</strain>
    </source>
</reference>
<name>A0A6M4H5P3_9PROT</name>
<dbReference type="Proteomes" id="UP000503096">
    <property type="component" value="Chromosome"/>
</dbReference>
<sequence>MKRLIYAAIAITMAMPVAAQLYKWTDKDGKTHYSDTPPPGQESKSLSVGSGATTTTPAPASAGAKTAVERDKEAEAARKARSDSAKKADDAAKDAEGRAEACSRAKAAYATYADGGRIHKYNDKGERDYLSDEEIEKERARSQREMNEACKTS</sequence>
<feature type="compositionally biased region" description="Basic and acidic residues" evidence="1">
    <location>
        <begin position="116"/>
        <end position="153"/>
    </location>
</feature>